<dbReference type="PROSITE" id="PS51178">
    <property type="entry name" value="PASTA"/>
    <property type="match status" value="2"/>
</dbReference>
<proteinExistence type="predicted"/>
<dbReference type="AlphaFoldDB" id="A0A2Z5FXC1"/>
<dbReference type="Proteomes" id="UP000253606">
    <property type="component" value="Chromosome"/>
</dbReference>
<gene>
    <name evidence="2" type="ORF">ACPOL_2177</name>
</gene>
<keyword evidence="3" id="KW-1185">Reference proteome</keyword>
<feature type="domain" description="PASTA" evidence="1">
    <location>
        <begin position="171"/>
        <end position="244"/>
    </location>
</feature>
<dbReference type="Gene3D" id="3.30.10.20">
    <property type="match status" value="3"/>
</dbReference>
<organism evidence="2 3">
    <name type="scientific">Acidisarcina polymorpha</name>
    <dbReference type="NCBI Taxonomy" id="2211140"/>
    <lineage>
        <taxon>Bacteria</taxon>
        <taxon>Pseudomonadati</taxon>
        <taxon>Acidobacteriota</taxon>
        <taxon>Terriglobia</taxon>
        <taxon>Terriglobales</taxon>
        <taxon>Acidobacteriaceae</taxon>
        <taxon>Acidisarcina</taxon>
    </lineage>
</organism>
<protein>
    <submittedName>
        <fullName evidence="2">Serine/threonine protein kinase</fullName>
    </submittedName>
</protein>
<name>A0A2Z5FXC1_9BACT</name>
<keyword evidence="2" id="KW-0418">Kinase</keyword>
<dbReference type="EMBL" id="CP030840">
    <property type="protein sequence ID" value="AXC11501.1"/>
    <property type="molecule type" value="Genomic_DNA"/>
</dbReference>
<accession>A0A2Z5FXC1</accession>
<dbReference type="OrthoDB" id="117799at2"/>
<keyword evidence="2" id="KW-0723">Serine/threonine-protein kinase</keyword>
<evidence type="ECO:0000313" key="3">
    <source>
        <dbReference type="Proteomes" id="UP000253606"/>
    </source>
</evidence>
<feature type="domain" description="PASTA" evidence="1">
    <location>
        <begin position="99"/>
        <end position="168"/>
    </location>
</feature>
<dbReference type="CDD" id="cd06577">
    <property type="entry name" value="PASTA_pknB"/>
    <property type="match status" value="3"/>
</dbReference>
<sequence>MVRLFQFVILVTGLSLVALASAIVTMRFAIHGAEIMIPSFKGLTSEEALEKAASLGVAMTIDQRFYSAEVPAGRILTQSPAPGSVVRREWHIRAAESLGPQLRPVPNLVGLPQRAATMELRRLGLEPGSIARLPLNGVSPETVIAQDPSGGAAGVAEPTVNVVVAVAAPPSTISFAMPDFVGQPYATAAATISRAGLKLASIEPAMTVTSLADPAKPPGTVTNQSPAAGYRVDAETQIELTVAR</sequence>
<dbReference type="GO" id="GO:0004674">
    <property type="term" value="F:protein serine/threonine kinase activity"/>
    <property type="evidence" value="ECO:0007669"/>
    <property type="project" value="UniProtKB-KW"/>
</dbReference>
<dbReference type="InterPro" id="IPR005543">
    <property type="entry name" value="PASTA_dom"/>
</dbReference>
<dbReference type="RefSeq" id="WP_114206944.1">
    <property type="nucleotide sequence ID" value="NZ_CP030840.1"/>
</dbReference>
<evidence type="ECO:0000313" key="2">
    <source>
        <dbReference type="EMBL" id="AXC11501.1"/>
    </source>
</evidence>
<evidence type="ECO:0000259" key="1">
    <source>
        <dbReference type="PROSITE" id="PS51178"/>
    </source>
</evidence>
<reference evidence="2 3" key="1">
    <citation type="journal article" date="2018" name="Front. Microbiol.">
        <title>Hydrolytic Capabilities as a Key to Environmental Success: Chitinolytic and Cellulolytic Acidobacteria From Acidic Sub-arctic Soils and Boreal Peatlands.</title>
        <authorList>
            <person name="Belova S.E."/>
            <person name="Ravin N.V."/>
            <person name="Pankratov T.A."/>
            <person name="Rakitin A.L."/>
            <person name="Ivanova A.A."/>
            <person name="Beletsky A.V."/>
            <person name="Mardanov A.V."/>
            <person name="Sinninghe Damste J.S."/>
            <person name="Dedysh S.N."/>
        </authorList>
    </citation>
    <scope>NUCLEOTIDE SEQUENCE [LARGE SCALE GENOMIC DNA]</scope>
    <source>
        <strain evidence="2 3">SBC82</strain>
    </source>
</reference>
<dbReference type="Pfam" id="PF03793">
    <property type="entry name" value="PASTA"/>
    <property type="match status" value="3"/>
</dbReference>
<dbReference type="SMART" id="SM00740">
    <property type="entry name" value="PASTA"/>
    <property type="match status" value="3"/>
</dbReference>
<dbReference type="KEGG" id="abas:ACPOL_2177"/>
<keyword evidence="2" id="KW-0808">Transferase</keyword>